<sequence length="104" mass="11829">MNNIDYEQKLAENGFTAKDIAAMRQYLGQDGATYPSLLGELRVRFITSCIIIAIIIAGLIYTLIYENSDYLFGYILAMIITGPIFYFMTPMKLGCKAFLYKMKN</sequence>
<organism evidence="2 3">
    <name type="scientific">Erwinia mallotivora</name>
    <dbReference type="NCBI Taxonomy" id="69222"/>
    <lineage>
        <taxon>Bacteria</taxon>
        <taxon>Pseudomonadati</taxon>
        <taxon>Pseudomonadota</taxon>
        <taxon>Gammaproteobacteria</taxon>
        <taxon>Enterobacterales</taxon>
        <taxon>Erwiniaceae</taxon>
        <taxon>Erwinia</taxon>
    </lineage>
</organism>
<comment type="caution">
    <text evidence="2">The sequence shown here is derived from an EMBL/GenBank/DDBJ whole genome shotgun (WGS) entry which is preliminary data.</text>
</comment>
<reference evidence="2 3" key="1">
    <citation type="submission" date="2014-02" db="EMBL/GenBank/DDBJ databases">
        <title>Draft genome of Erwinia mallotivora strain BT-MARDI, a papaya dieback pathogen.</title>
        <authorList>
            <person name="Redzuan R."/>
            <person name="Abu Bakar N."/>
            <person name="Badrun R."/>
            <person name="Mohd Raih M.F."/>
            <person name="Rozano L."/>
            <person name="Mat Amin N."/>
        </authorList>
    </citation>
    <scope>NUCLEOTIDE SEQUENCE [LARGE SCALE GENOMIC DNA]</scope>
    <source>
        <strain evidence="2 3">BT-MARDI</strain>
    </source>
</reference>
<feature type="transmembrane region" description="Helical" evidence="1">
    <location>
        <begin position="70"/>
        <end position="88"/>
    </location>
</feature>
<dbReference type="EMBL" id="JFHN01000028">
    <property type="protein sequence ID" value="EXU76489.1"/>
    <property type="molecule type" value="Genomic_DNA"/>
</dbReference>
<evidence type="ECO:0000313" key="3">
    <source>
        <dbReference type="Proteomes" id="UP000019918"/>
    </source>
</evidence>
<evidence type="ECO:0000256" key="1">
    <source>
        <dbReference type="SAM" id="Phobius"/>
    </source>
</evidence>
<gene>
    <name evidence="2" type="ORF">BG55_05235</name>
</gene>
<dbReference type="PATRIC" id="fig|69222.5.peg.1084"/>
<evidence type="ECO:0000313" key="2">
    <source>
        <dbReference type="EMBL" id="EXU76489.1"/>
    </source>
</evidence>
<dbReference type="Proteomes" id="UP000019918">
    <property type="component" value="Unassembled WGS sequence"/>
</dbReference>
<keyword evidence="1" id="KW-1133">Transmembrane helix</keyword>
<keyword evidence="1" id="KW-0472">Membrane</keyword>
<dbReference type="RefSeq" id="WP_034934988.1">
    <property type="nucleotide sequence ID" value="NZ_JFHN01000028.1"/>
</dbReference>
<accession>A0A014MEJ5</accession>
<dbReference type="AlphaFoldDB" id="A0A014MEJ5"/>
<keyword evidence="1" id="KW-0812">Transmembrane</keyword>
<name>A0A014MEJ5_9GAMM</name>
<protein>
    <submittedName>
        <fullName evidence="2">Uncharacterized protein</fullName>
    </submittedName>
</protein>
<feature type="transmembrane region" description="Helical" evidence="1">
    <location>
        <begin position="45"/>
        <end position="64"/>
    </location>
</feature>
<proteinExistence type="predicted"/>
<keyword evidence="3" id="KW-1185">Reference proteome</keyword>
<dbReference type="OrthoDB" id="6545106at2"/>